<gene>
    <name evidence="11" type="ORF">MNOR_LOCUS35109</name>
</gene>
<dbReference type="InterPro" id="IPR024156">
    <property type="entry name" value="Small_GTPase_ARF"/>
</dbReference>
<dbReference type="GO" id="GO:0005789">
    <property type="term" value="C:endoplasmic reticulum membrane"/>
    <property type="evidence" value="ECO:0007669"/>
    <property type="project" value="UniProtKB-SubCell"/>
</dbReference>
<dbReference type="AlphaFoldDB" id="A0AAV2SAC1"/>
<evidence type="ECO:0000313" key="11">
    <source>
        <dbReference type="EMBL" id="CAL4179099.1"/>
    </source>
</evidence>
<sequence length="272" mass="30249">MSKTISEHAFELVNKAKTISKKFNVKIKDARSKNLLKTSREQMQCHLKVIELITFLNYLFLWKLLRKGSKRRGILILGLCESGKTQLFSQLCYGKDVVSVTSIKESSAEFVNGKKSLTVYDLPGHERIRYAAFEKVKNLAKAIIFVVDSATIQKDLRDVAEFLYTVLCDGAIQSGCPQVLIVCNKQDLTLAKAASLVQKTLEKEMNLLRTTQASQLQSVGDGSNNNVFLGSRGKDFDFSQLPLKVSFVEASTATTNGEPMLQAVTNWVKSVA</sequence>
<protein>
    <recommendedName>
        <fullName evidence="3">Signal recognition particle receptor subunit beta</fullName>
    </recommendedName>
</protein>
<evidence type="ECO:0000256" key="3">
    <source>
        <dbReference type="ARBA" id="ARBA00020256"/>
    </source>
</evidence>
<evidence type="ECO:0000256" key="7">
    <source>
        <dbReference type="ARBA" id="ARBA00022989"/>
    </source>
</evidence>
<evidence type="ECO:0000256" key="4">
    <source>
        <dbReference type="ARBA" id="ARBA00022692"/>
    </source>
</evidence>
<dbReference type="EMBL" id="CAXKWB010057018">
    <property type="protein sequence ID" value="CAL4179099.1"/>
    <property type="molecule type" value="Genomic_DNA"/>
</dbReference>
<keyword evidence="8" id="KW-0342">GTP-binding</keyword>
<dbReference type="PANTHER" id="PTHR11711">
    <property type="entry name" value="ADP RIBOSYLATION FACTOR-RELATED"/>
    <property type="match status" value="1"/>
</dbReference>
<comment type="similarity">
    <text evidence="2">Belongs to the SRP receptor beta subunit family.</text>
</comment>
<evidence type="ECO:0000256" key="1">
    <source>
        <dbReference type="ARBA" id="ARBA00004389"/>
    </source>
</evidence>
<comment type="caution">
    <text evidence="11">The sequence shown here is derived from an EMBL/GenBank/DDBJ whole genome shotgun (WGS) entry which is preliminary data.</text>
</comment>
<evidence type="ECO:0000256" key="8">
    <source>
        <dbReference type="ARBA" id="ARBA00023134"/>
    </source>
</evidence>
<keyword evidence="10" id="KW-0675">Receptor</keyword>
<keyword evidence="12" id="KW-1185">Reference proteome</keyword>
<dbReference type="GO" id="GO:0005525">
    <property type="term" value="F:GTP binding"/>
    <property type="evidence" value="ECO:0007669"/>
    <property type="project" value="UniProtKB-KW"/>
</dbReference>
<proteinExistence type="inferred from homology"/>
<dbReference type="InterPro" id="IPR027417">
    <property type="entry name" value="P-loop_NTPase"/>
</dbReference>
<keyword evidence="7" id="KW-1133">Transmembrane helix</keyword>
<organism evidence="11 12">
    <name type="scientific">Meganyctiphanes norvegica</name>
    <name type="common">Northern krill</name>
    <name type="synonym">Thysanopoda norvegica</name>
    <dbReference type="NCBI Taxonomy" id="48144"/>
    <lineage>
        <taxon>Eukaryota</taxon>
        <taxon>Metazoa</taxon>
        <taxon>Ecdysozoa</taxon>
        <taxon>Arthropoda</taxon>
        <taxon>Crustacea</taxon>
        <taxon>Multicrustacea</taxon>
        <taxon>Malacostraca</taxon>
        <taxon>Eumalacostraca</taxon>
        <taxon>Eucarida</taxon>
        <taxon>Euphausiacea</taxon>
        <taxon>Euphausiidae</taxon>
        <taxon>Meganyctiphanes</taxon>
    </lineage>
</organism>
<evidence type="ECO:0000256" key="2">
    <source>
        <dbReference type="ARBA" id="ARBA00005619"/>
    </source>
</evidence>
<feature type="non-terminal residue" evidence="11">
    <location>
        <position position="272"/>
    </location>
</feature>
<dbReference type="CDD" id="cd04105">
    <property type="entry name" value="SR_beta"/>
    <property type="match status" value="1"/>
</dbReference>
<evidence type="ECO:0000256" key="10">
    <source>
        <dbReference type="ARBA" id="ARBA00023170"/>
    </source>
</evidence>
<keyword evidence="5" id="KW-0547">Nucleotide-binding</keyword>
<evidence type="ECO:0000256" key="5">
    <source>
        <dbReference type="ARBA" id="ARBA00022741"/>
    </source>
</evidence>
<dbReference type="Proteomes" id="UP001497623">
    <property type="component" value="Unassembled WGS sequence"/>
</dbReference>
<dbReference type="SUPFAM" id="SSF52540">
    <property type="entry name" value="P-loop containing nucleoside triphosphate hydrolases"/>
    <property type="match status" value="1"/>
</dbReference>
<comment type="subcellular location">
    <subcellularLocation>
        <location evidence="1">Endoplasmic reticulum membrane</location>
        <topology evidence="1">Single-pass membrane protein</topology>
    </subcellularLocation>
</comment>
<evidence type="ECO:0000256" key="6">
    <source>
        <dbReference type="ARBA" id="ARBA00022824"/>
    </source>
</evidence>
<dbReference type="InterPro" id="IPR019009">
    <property type="entry name" value="SRP_receptor_beta_su"/>
</dbReference>
<dbReference type="Pfam" id="PF09439">
    <property type="entry name" value="SRPRB"/>
    <property type="match status" value="1"/>
</dbReference>
<keyword evidence="6" id="KW-0256">Endoplasmic reticulum</keyword>
<reference evidence="11 12" key="1">
    <citation type="submission" date="2024-05" db="EMBL/GenBank/DDBJ databases">
        <authorList>
            <person name="Wallberg A."/>
        </authorList>
    </citation>
    <scope>NUCLEOTIDE SEQUENCE [LARGE SCALE GENOMIC DNA]</scope>
</reference>
<name>A0AAV2SAC1_MEGNR</name>
<evidence type="ECO:0000256" key="9">
    <source>
        <dbReference type="ARBA" id="ARBA00023136"/>
    </source>
</evidence>
<dbReference type="Gene3D" id="3.40.50.300">
    <property type="entry name" value="P-loop containing nucleotide triphosphate hydrolases"/>
    <property type="match status" value="1"/>
</dbReference>
<keyword evidence="4" id="KW-0812">Transmembrane</keyword>
<dbReference type="SMART" id="SM00177">
    <property type="entry name" value="ARF"/>
    <property type="match status" value="1"/>
</dbReference>
<evidence type="ECO:0000313" key="12">
    <source>
        <dbReference type="Proteomes" id="UP001497623"/>
    </source>
</evidence>
<accession>A0AAV2SAC1</accession>
<keyword evidence="9" id="KW-0472">Membrane</keyword>